<reference evidence="2" key="1">
    <citation type="submission" date="2012-06" db="EMBL/GenBank/DDBJ databases">
        <title>Complete sequence of chromosome of Desulfomonile tiedjei DSM 6799.</title>
        <authorList>
            <person name="Lucas S."/>
            <person name="Copeland A."/>
            <person name="Lapidus A."/>
            <person name="Glavina del Rio T."/>
            <person name="Dalin E."/>
            <person name="Tice H."/>
            <person name="Bruce D."/>
            <person name="Goodwin L."/>
            <person name="Pitluck S."/>
            <person name="Peters L."/>
            <person name="Ovchinnikova G."/>
            <person name="Zeytun A."/>
            <person name="Lu M."/>
            <person name="Kyrpides N."/>
            <person name="Mavromatis K."/>
            <person name="Ivanova N."/>
            <person name="Brettin T."/>
            <person name="Detter J.C."/>
            <person name="Han C."/>
            <person name="Larimer F."/>
            <person name="Land M."/>
            <person name="Hauser L."/>
            <person name="Markowitz V."/>
            <person name="Cheng J.-F."/>
            <person name="Hugenholtz P."/>
            <person name="Woyke T."/>
            <person name="Wu D."/>
            <person name="Spring S."/>
            <person name="Schroeder M."/>
            <person name="Brambilla E."/>
            <person name="Klenk H.-P."/>
            <person name="Eisen J.A."/>
        </authorList>
    </citation>
    <scope>NUCLEOTIDE SEQUENCE [LARGE SCALE GENOMIC DNA]</scope>
    <source>
        <strain evidence="2">ATCC 49306 / DSM 6799 / DCB-1</strain>
    </source>
</reference>
<protein>
    <submittedName>
        <fullName evidence="1">Uncharacterized protein</fullName>
    </submittedName>
</protein>
<gene>
    <name evidence="1" type="ordered locus">Desti_3322</name>
</gene>
<proteinExistence type="predicted"/>
<accession>I4C8T9</accession>
<organism evidence="1 2">
    <name type="scientific">Desulfomonile tiedjei (strain ATCC 49306 / DSM 6799 / DCB-1)</name>
    <dbReference type="NCBI Taxonomy" id="706587"/>
    <lineage>
        <taxon>Bacteria</taxon>
        <taxon>Pseudomonadati</taxon>
        <taxon>Thermodesulfobacteriota</taxon>
        <taxon>Desulfomonilia</taxon>
        <taxon>Desulfomonilales</taxon>
        <taxon>Desulfomonilaceae</taxon>
        <taxon>Desulfomonile</taxon>
    </lineage>
</organism>
<dbReference type="Proteomes" id="UP000006055">
    <property type="component" value="Chromosome"/>
</dbReference>
<evidence type="ECO:0000313" key="2">
    <source>
        <dbReference type="Proteomes" id="UP000006055"/>
    </source>
</evidence>
<dbReference type="HOGENOM" id="CLU_2192805_0_0_7"/>
<dbReference type="STRING" id="706587.Desti_3322"/>
<evidence type="ECO:0000313" key="1">
    <source>
        <dbReference type="EMBL" id="AFM25980.1"/>
    </source>
</evidence>
<dbReference type="AlphaFoldDB" id="I4C8T9"/>
<dbReference type="EMBL" id="CP003360">
    <property type="protein sequence ID" value="AFM25980.1"/>
    <property type="molecule type" value="Genomic_DNA"/>
</dbReference>
<sequence length="108" mass="11175">MRCDSPSQWNPLEISGNVTLSEHDCKVFGWFFAAVSGTVTLPSPSRELNGVEIAVVNGSSGNETVACPNGFPHDLDSVTINAGQSIFLTCGPVAGGLYAWAVFGGTAA</sequence>
<keyword evidence="2" id="KW-1185">Reference proteome</keyword>
<dbReference type="KEGG" id="dti:Desti_3322"/>
<name>I4C8T9_DESTA</name>
<dbReference type="RefSeq" id="WP_014811114.1">
    <property type="nucleotide sequence ID" value="NC_018025.1"/>
</dbReference>